<feature type="signal peptide" evidence="2">
    <location>
        <begin position="1"/>
        <end position="32"/>
    </location>
</feature>
<dbReference type="GO" id="GO:0005788">
    <property type="term" value="C:endoplasmic reticulum lumen"/>
    <property type="evidence" value="ECO:0007669"/>
    <property type="project" value="TreeGrafter"/>
</dbReference>
<evidence type="ECO:0000256" key="2">
    <source>
        <dbReference type="SAM" id="SignalP"/>
    </source>
</evidence>
<feature type="region of interest" description="Disordered" evidence="1">
    <location>
        <begin position="454"/>
        <end position="504"/>
    </location>
</feature>
<dbReference type="OrthoDB" id="2121326at2759"/>
<dbReference type="GO" id="GO:0015035">
    <property type="term" value="F:protein-disulfide reductase activity"/>
    <property type="evidence" value="ECO:0007669"/>
    <property type="project" value="TreeGrafter"/>
</dbReference>
<feature type="chain" id="PRO_5012396603" evidence="2">
    <location>
        <begin position="33"/>
        <end position="504"/>
    </location>
</feature>
<dbReference type="CDD" id="cd02961">
    <property type="entry name" value="PDI_a_family"/>
    <property type="match status" value="1"/>
</dbReference>
<dbReference type="PANTHER" id="PTHR45815:SF3">
    <property type="entry name" value="PROTEIN DISULFIDE-ISOMERASE A6"/>
    <property type="match status" value="1"/>
</dbReference>
<evidence type="ECO:0000256" key="1">
    <source>
        <dbReference type="SAM" id="MobiDB-lite"/>
    </source>
</evidence>
<keyword evidence="5" id="KW-1185">Reference proteome</keyword>
<feature type="domain" description="Thioredoxin" evidence="3">
    <location>
        <begin position="178"/>
        <end position="300"/>
    </location>
</feature>
<name>A0A1Z5KH08_FISSO</name>
<dbReference type="InterPro" id="IPR013766">
    <property type="entry name" value="Thioredoxin_domain"/>
</dbReference>
<evidence type="ECO:0000313" key="5">
    <source>
        <dbReference type="Proteomes" id="UP000198406"/>
    </source>
</evidence>
<dbReference type="Gene3D" id="3.40.30.10">
    <property type="entry name" value="Glutaredoxin"/>
    <property type="match status" value="2"/>
</dbReference>
<dbReference type="EC" id="5.3.4.1" evidence="4"/>
<accession>A0A1Z5KH08</accession>
<dbReference type="AlphaFoldDB" id="A0A1Z5KH08"/>
<organism evidence="4 5">
    <name type="scientific">Fistulifera solaris</name>
    <name type="common">Oleaginous diatom</name>
    <dbReference type="NCBI Taxonomy" id="1519565"/>
    <lineage>
        <taxon>Eukaryota</taxon>
        <taxon>Sar</taxon>
        <taxon>Stramenopiles</taxon>
        <taxon>Ochrophyta</taxon>
        <taxon>Bacillariophyta</taxon>
        <taxon>Bacillariophyceae</taxon>
        <taxon>Bacillariophycidae</taxon>
        <taxon>Naviculales</taxon>
        <taxon>Naviculaceae</taxon>
        <taxon>Fistulifera</taxon>
    </lineage>
</organism>
<sequence length="504" mass="56406">MAIDDTGRNTFLGVKLVLSLLTIFLSLRTTDALTSYKNDTDVVKFDSYDDFKKQVLGGDEIWAIQLYREKDCRACDMLAPTWKDLARVVKGIFKIAVMEATTPQGNQFAATYGLDTLPSYIILADDKDKPYARDPEKILEEMLLAASTTITRRSENVLGTGDERKIHDSFSRKGRKKLYESNTKPKFSSTNIEADASNYDDIVMKSEDVVVVAFVRPNCKFSRKLKRQFEETGSRLVGESAKAVWVNLELAPDLVTTYNIQSTPTIMIFPGGEKSHENAYKYTGDRVGNEIAAVVLKEINKTGKKKQVEQVLGMQSLERNCRGYNHVCVIGVVPHISDSGAHGRLKYIELLTRMQTIFRGSTYSFLWVEAGAQPNMEDAMKLDFGFPALVTFTLDRTAFSVFKGSFSDKGISTYLHSVASGATSNQVLPYMFPVMDTEPWDGKDAPSETYEDIPLSEIMDDVEPVNGAESDTVKPVFGDDEDDGDVDDDPEEDQINDMYFKDEL</sequence>
<comment type="caution">
    <text evidence="4">The sequence shown here is derived from an EMBL/GenBank/DDBJ whole genome shotgun (WGS) entry which is preliminary data.</text>
</comment>
<dbReference type="PANTHER" id="PTHR45815">
    <property type="entry name" value="PROTEIN DISULFIDE-ISOMERASE A6"/>
    <property type="match status" value="1"/>
</dbReference>
<dbReference type="PROSITE" id="PS51352">
    <property type="entry name" value="THIOREDOXIN_2"/>
    <property type="match status" value="1"/>
</dbReference>
<gene>
    <name evidence="4" type="ORF">FisN_5Lh330</name>
</gene>
<dbReference type="Pfam" id="PF00085">
    <property type="entry name" value="Thioredoxin"/>
    <property type="match status" value="1"/>
</dbReference>
<dbReference type="InterPro" id="IPR036249">
    <property type="entry name" value="Thioredoxin-like_sf"/>
</dbReference>
<proteinExistence type="predicted"/>
<evidence type="ECO:0000259" key="3">
    <source>
        <dbReference type="PROSITE" id="PS51352"/>
    </source>
</evidence>
<dbReference type="InParanoid" id="A0A1Z5KH08"/>
<keyword evidence="4" id="KW-0413">Isomerase</keyword>
<reference evidence="4 5" key="1">
    <citation type="journal article" date="2015" name="Plant Cell">
        <title>Oil accumulation by the oleaginous diatom Fistulifera solaris as revealed by the genome and transcriptome.</title>
        <authorList>
            <person name="Tanaka T."/>
            <person name="Maeda Y."/>
            <person name="Veluchamy A."/>
            <person name="Tanaka M."/>
            <person name="Abida H."/>
            <person name="Marechal E."/>
            <person name="Bowler C."/>
            <person name="Muto M."/>
            <person name="Sunaga Y."/>
            <person name="Tanaka M."/>
            <person name="Yoshino T."/>
            <person name="Taniguchi T."/>
            <person name="Fukuda Y."/>
            <person name="Nemoto M."/>
            <person name="Matsumoto M."/>
            <person name="Wong P.S."/>
            <person name="Aburatani S."/>
            <person name="Fujibuchi W."/>
        </authorList>
    </citation>
    <scope>NUCLEOTIDE SEQUENCE [LARGE SCALE GENOMIC DNA]</scope>
    <source>
        <strain evidence="4 5">JPCC DA0580</strain>
    </source>
</reference>
<dbReference type="GO" id="GO:0003756">
    <property type="term" value="F:protein disulfide isomerase activity"/>
    <property type="evidence" value="ECO:0007669"/>
    <property type="project" value="UniProtKB-EC"/>
</dbReference>
<dbReference type="SUPFAM" id="SSF52833">
    <property type="entry name" value="Thioredoxin-like"/>
    <property type="match status" value="2"/>
</dbReference>
<dbReference type="FunCoup" id="A0A1Z5KH08">
    <property type="interactions" value="600"/>
</dbReference>
<dbReference type="Proteomes" id="UP000198406">
    <property type="component" value="Unassembled WGS sequence"/>
</dbReference>
<feature type="compositionally biased region" description="Acidic residues" evidence="1">
    <location>
        <begin position="478"/>
        <end position="495"/>
    </location>
</feature>
<dbReference type="GO" id="GO:0034976">
    <property type="term" value="P:response to endoplasmic reticulum stress"/>
    <property type="evidence" value="ECO:0007669"/>
    <property type="project" value="TreeGrafter"/>
</dbReference>
<evidence type="ECO:0000313" key="4">
    <source>
        <dbReference type="EMBL" id="GAX25248.1"/>
    </source>
</evidence>
<keyword evidence="2" id="KW-0732">Signal</keyword>
<dbReference type="EMBL" id="BDSP01000223">
    <property type="protein sequence ID" value="GAX25248.1"/>
    <property type="molecule type" value="Genomic_DNA"/>
</dbReference>
<protein>
    <submittedName>
        <fullName evidence="4">Protein disulfide-isomerase A6</fullName>
        <ecNumber evidence="4">5.3.4.1</ecNumber>
    </submittedName>
</protein>